<evidence type="ECO:0000256" key="2">
    <source>
        <dbReference type="ARBA" id="ARBA00023445"/>
    </source>
</evidence>
<sequence length="353" mass="38613">MSSSSSTVLVTGANGYLGLHVVEQLLKHGNTVCATVRSKRAAEIVKTNFLEQFKSRQLRTGFIEDLTKLECFRDIFDETITSVVHVASPCPMGKNIQDNVREMLDPAIAGTTAVLEAAKTYASPSFRRVVQISSFSAMLDISKGPRPGYVYTEADWNPVTYEEAVAEKNPTVLYVASKALSEKAVWDWKAEHRPQFDIVCLCPSTIFGPHIDTIESIAGLHSTASLLWNLVDAPEVPPLDFAGVIDVRDVALMVVASIEKPEATGKRFLLAEHFDWQSAADVAREGLPQESRSRIPVGEPGSGKVEALRNLYTVDGSKAVEILCVGYRPLAETVNDTLKQFLEVEARDKASSA</sequence>
<dbReference type="PANTHER" id="PTHR10366:SF564">
    <property type="entry name" value="STEROL-4-ALPHA-CARBOXYLATE 3-DEHYDROGENASE, DECARBOXYLATING"/>
    <property type="match status" value="1"/>
</dbReference>
<dbReference type="EMBL" id="JAUJFL010000001">
    <property type="protein sequence ID" value="KAK2615029.1"/>
    <property type="molecule type" value="Genomic_DNA"/>
</dbReference>
<evidence type="ECO:0000259" key="3">
    <source>
        <dbReference type="Pfam" id="PF01370"/>
    </source>
</evidence>
<comment type="caution">
    <text evidence="4">The sequence shown here is derived from an EMBL/GenBank/DDBJ whole genome shotgun (WGS) entry which is preliminary data.</text>
</comment>
<organism evidence="4 5">
    <name type="scientific">Phomopsis amygdali</name>
    <name type="common">Fusicoccum amygdali</name>
    <dbReference type="NCBI Taxonomy" id="1214568"/>
    <lineage>
        <taxon>Eukaryota</taxon>
        <taxon>Fungi</taxon>
        <taxon>Dikarya</taxon>
        <taxon>Ascomycota</taxon>
        <taxon>Pezizomycotina</taxon>
        <taxon>Sordariomycetes</taxon>
        <taxon>Sordariomycetidae</taxon>
        <taxon>Diaporthales</taxon>
        <taxon>Diaporthaceae</taxon>
        <taxon>Diaporthe</taxon>
    </lineage>
</organism>
<dbReference type="Gene3D" id="3.40.50.720">
    <property type="entry name" value="NAD(P)-binding Rossmann-like Domain"/>
    <property type="match status" value="1"/>
</dbReference>
<dbReference type="SUPFAM" id="SSF51735">
    <property type="entry name" value="NAD(P)-binding Rossmann-fold domains"/>
    <property type="match status" value="1"/>
</dbReference>
<gene>
    <name evidence="4" type="ORF">N8I77_001808</name>
</gene>
<keyword evidence="1" id="KW-0560">Oxidoreductase</keyword>
<dbReference type="PANTHER" id="PTHR10366">
    <property type="entry name" value="NAD DEPENDENT EPIMERASE/DEHYDRATASE"/>
    <property type="match status" value="1"/>
</dbReference>
<dbReference type="AlphaFoldDB" id="A0AAD9SSP9"/>
<reference evidence="4" key="1">
    <citation type="submission" date="2023-06" db="EMBL/GenBank/DDBJ databases">
        <authorList>
            <person name="Noh H."/>
        </authorList>
    </citation>
    <scope>NUCLEOTIDE SEQUENCE</scope>
    <source>
        <strain evidence="4">DUCC20226</strain>
    </source>
</reference>
<dbReference type="InterPro" id="IPR036291">
    <property type="entry name" value="NAD(P)-bd_dom_sf"/>
</dbReference>
<protein>
    <recommendedName>
        <fullName evidence="3">NAD-dependent epimerase/dehydratase domain-containing protein</fullName>
    </recommendedName>
</protein>
<dbReference type="InterPro" id="IPR050425">
    <property type="entry name" value="NAD(P)_dehydrat-like"/>
</dbReference>
<dbReference type="GO" id="GO:0016616">
    <property type="term" value="F:oxidoreductase activity, acting on the CH-OH group of donors, NAD or NADP as acceptor"/>
    <property type="evidence" value="ECO:0007669"/>
    <property type="project" value="TreeGrafter"/>
</dbReference>
<evidence type="ECO:0000256" key="1">
    <source>
        <dbReference type="ARBA" id="ARBA00023002"/>
    </source>
</evidence>
<keyword evidence="5" id="KW-1185">Reference proteome</keyword>
<dbReference type="Pfam" id="PF01370">
    <property type="entry name" value="Epimerase"/>
    <property type="match status" value="1"/>
</dbReference>
<feature type="domain" description="NAD-dependent epimerase/dehydratase" evidence="3">
    <location>
        <begin position="8"/>
        <end position="263"/>
    </location>
</feature>
<comment type="similarity">
    <text evidence="2">Belongs to the NAD(P)-dependent epimerase/dehydratase family. Dihydroflavonol-4-reductase subfamily.</text>
</comment>
<accession>A0AAD9SSP9</accession>
<evidence type="ECO:0000313" key="5">
    <source>
        <dbReference type="Proteomes" id="UP001265746"/>
    </source>
</evidence>
<dbReference type="InterPro" id="IPR001509">
    <property type="entry name" value="Epimerase_deHydtase"/>
</dbReference>
<proteinExistence type="inferred from homology"/>
<evidence type="ECO:0000313" key="4">
    <source>
        <dbReference type="EMBL" id="KAK2615029.1"/>
    </source>
</evidence>
<name>A0AAD9SSP9_PHOAM</name>
<dbReference type="Proteomes" id="UP001265746">
    <property type="component" value="Unassembled WGS sequence"/>
</dbReference>